<protein>
    <submittedName>
        <fullName evidence="2">Uncharacterized protein</fullName>
    </submittedName>
</protein>
<evidence type="ECO:0000313" key="2">
    <source>
        <dbReference type="EMBL" id="GFO43671.1"/>
    </source>
</evidence>
<dbReference type="Proteomes" id="UP000735302">
    <property type="component" value="Unassembled WGS sequence"/>
</dbReference>
<name>A0AAV4DHM7_9GAST</name>
<evidence type="ECO:0000256" key="1">
    <source>
        <dbReference type="SAM" id="MobiDB-lite"/>
    </source>
</evidence>
<feature type="compositionally biased region" description="Basic residues" evidence="1">
    <location>
        <begin position="33"/>
        <end position="54"/>
    </location>
</feature>
<comment type="caution">
    <text evidence="2">The sequence shown here is derived from an EMBL/GenBank/DDBJ whole genome shotgun (WGS) entry which is preliminary data.</text>
</comment>
<sequence length="117" mass="14227">MIKIGGEEKRKENKKKNEEKEEKEEDKKNKDERRRRKRRKKKKRRSRKRRKTVGGRREEGEELDKAQKRQKCYIDRESRKHSDGDKVWALEQTERSELLLYGKGSFDVLTTISINDH</sequence>
<keyword evidence="3" id="KW-1185">Reference proteome</keyword>
<feature type="compositionally biased region" description="Basic and acidic residues" evidence="1">
    <location>
        <begin position="55"/>
        <end position="84"/>
    </location>
</feature>
<dbReference type="EMBL" id="BLXT01007896">
    <property type="protein sequence ID" value="GFO43671.1"/>
    <property type="molecule type" value="Genomic_DNA"/>
</dbReference>
<feature type="region of interest" description="Disordered" evidence="1">
    <location>
        <begin position="1"/>
        <end position="84"/>
    </location>
</feature>
<evidence type="ECO:0000313" key="3">
    <source>
        <dbReference type="Proteomes" id="UP000735302"/>
    </source>
</evidence>
<organism evidence="2 3">
    <name type="scientific">Plakobranchus ocellatus</name>
    <dbReference type="NCBI Taxonomy" id="259542"/>
    <lineage>
        <taxon>Eukaryota</taxon>
        <taxon>Metazoa</taxon>
        <taxon>Spiralia</taxon>
        <taxon>Lophotrochozoa</taxon>
        <taxon>Mollusca</taxon>
        <taxon>Gastropoda</taxon>
        <taxon>Heterobranchia</taxon>
        <taxon>Euthyneura</taxon>
        <taxon>Panpulmonata</taxon>
        <taxon>Sacoglossa</taxon>
        <taxon>Placobranchoidea</taxon>
        <taxon>Plakobranchidae</taxon>
        <taxon>Plakobranchus</taxon>
    </lineage>
</organism>
<gene>
    <name evidence="2" type="ORF">PoB_007017600</name>
</gene>
<feature type="compositionally biased region" description="Basic and acidic residues" evidence="1">
    <location>
        <begin position="1"/>
        <end position="32"/>
    </location>
</feature>
<accession>A0AAV4DHM7</accession>
<reference evidence="2 3" key="1">
    <citation type="journal article" date="2021" name="Elife">
        <title>Chloroplast acquisition without the gene transfer in kleptoplastic sea slugs, Plakobranchus ocellatus.</title>
        <authorList>
            <person name="Maeda T."/>
            <person name="Takahashi S."/>
            <person name="Yoshida T."/>
            <person name="Shimamura S."/>
            <person name="Takaki Y."/>
            <person name="Nagai Y."/>
            <person name="Toyoda A."/>
            <person name="Suzuki Y."/>
            <person name="Arimoto A."/>
            <person name="Ishii H."/>
            <person name="Satoh N."/>
            <person name="Nishiyama T."/>
            <person name="Hasebe M."/>
            <person name="Maruyama T."/>
            <person name="Minagawa J."/>
            <person name="Obokata J."/>
            <person name="Shigenobu S."/>
        </authorList>
    </citation>
    <scope>NUCLEOTIDE SEQUENCE [LARGE SCALE GENOMIC DNA]</scope>
</reference>
<dbReference type="AlphaFoldDB" id="A0AAV4DHM7"/>
<proteinExistence type="predicted"/>